<feature type="repeat" description="WD" evidence="3">
    <location>
        <begin position="172"/>
        <end position="205"/>
    </location>
</feature>
<keyword evidence="2" id="KW-0677">Repeat</keyword>
<protein>
    <recommendedName>
        <fullName evidence="6">WD repeat-containing protein 55 homolog</fullName>
    </recommendedName>
</protein>
<dbReference type="Proteomes" id="UP000318571">
    <property type="component" value="Chromosome 3"/>
</dbReference>
<dbReference type="SUPFAM" id="SSF50978">
    <property type="entry name" value="WD40 repeat-like"/>
    <property type="match status" value="1"/>
</dbReference>
<evidence type="ECO:0000313" key="4">
    <source>
        <dbReference type="EMBL" id="TRY73968.1"/>
    </source>
</evidence>
<name>A0A553P8G9_TIGCA</name>
<dbReference type="STRING" id="6832.A0A553P8G9"/>
<keyword evidence="5" id="KW-1185">Reference proteome</keyword>
<dbReference type="SMART" id="SM00320">
    <property type="entry name" value="WD40"/>
    <property type="match status" value="4"/>
</dbReference>
<evidence type="ECO:0000256" key="1">
    <source>
        <dbReference type="ARBA" id="ARBA00022574"/>
    </source>
</evidence>
<sequence length="451" mass="50064">MWQEVLAVDSKLSQFRPIMAQDKDLRPLYLKRRLQLLQDQMAERPTTPSGGGGGPMRNKKYLSLRVKLLKRQFGLPSDVLSLKSLSISAAAPDYAHAMSHHDMINENEPYLLPEHRDQTRYTYHGVHHIFDQHREAITRLKFLHNDDHTFVCSSMDGLLSICDLQTASFVTLPGHSEGVVDFDISESNQFVVSCSLDGSLILWDLLKRTQLRCVRDFEGASRGASYLYFCRFLPLNNNLIVCGVSSGTVRLINISTGKFIQDGSPMLGKSLSVEVNQQGSLLWVGNDRGNIESFRLINCKKGGKIQKGSRASLGEHHPVTSLAMRNSVSKLHLGPVLLVNLGTNHLHLFKITNEFGSLESLMEFKSDLRPSLMCSLFAPILSVREGTCVVGGADDGTLAFFDLEKISNAGRNSCVNKLQGHSKPVISLGFSFNEDFLASADSSGQIIVWKK</sequence>
<evidence type="ECO:0008006" key="6">
    <source>
        <dbReference type="Google" id="ProtNLM"/>
    </source>
</evidence>
<dbReference type="OMA" id="MLKFANN"/>
<dbReference type="PANTHER" id="PTHR22838">
    <property type="entry name" value="WD REPEAT PROTEIN 26-RELATED"/>
    <property type="match status" value="1"/>
</dbReference>
<dbReference type="InterPro" id="IPR015943">
    <property type="entry name" value="WD40/YVTN_repeat-like_dom_sf"/>
</dbReference>
<organism evidence="4 5">
    <name type="scientific">Tigriopus californicus</name>
    <name type="common">Marine copepod</name>
    <dbReference type="NCBI Taxonomy" id="6832"/>
    <lineage>
        <taxon>Eukaryota</taxon>
        <taxon>Metazoa</taxon>
        <taxon>Ecdysozoa</taxon>
        <taxon>Arthropoda</taxon>
        <taxon>Crustacea</taxon>
        <taxon>Multicrustacea</taxon>
        <taxon>Hexanauplia</taxon>
        <taxon>Copepoda</taxon>
        <taxon>Harpacticoida</taxon>
        <taxon>Harpacticidae</taxon>
        <taxon>Tigriopus</taxon>
    </lineage>
</organism>
<dbReference type="InterPro" id="IPR036322">
    <property type="entry name" value="WD40_repeat_dom_sf"/>
</dbReference>
<dbReference type="AlphaFoldDB" id="A0A553P8G9"/>
<evidence type="ECO:0000313" key="5">
    <source>
        <dbReference type="Proteomes" id="UP000318571"/>
    </source>
</evidence>
<dbReference type="PANTHER" id="PTHR22838:SF4">
    <property type="entry name" value="WD REPEAT-CONTAINING PROTEIN 13"/>
    <property type="match status" value="1"/>
</dbReference>
<reference evidence="4 5" key="1">
    <citation type="journal article" date="2018" name="Nat. Ecol. Evol.">
        <title>Genomic signatures of mitonuclear coevolution across populations of Tigriopus californicus.</title>
        <authorList>
            <person name="Barreto F.S."/>
            <person name="Watson E.T."/>
            <person name="Lima T.G."/>
            <person name="Willett C.S."/>
            <person name="Edmands S."/>
            <person name="Li W."/>
            <person name="Burton R.S."/>
        </authorList>
    </citation>
    <scope>NUCLEOTIDE SEQUENCE [LARGE SCALE GENOMIC DNA]</scope>
    <source>
        <strain evidence="4 5">San Diego</strain>
    </source>
</reference>
<dbReference type="PROSITE" id="PS50294">
    <property type="entry name" value="WD_REPEATS_REGION"/>
    <property type="match status" value="2"/>
</dbReference>
<accession>A0A553P8G9</accession>
<gene>
    <name evidence="4" type="ORF">TCAL_02250</name>
</gene>
<dbReference type="Gene3D" id="2.130.10.10">
    <property type="entry name" value="YVTN repeat-like/Quinoprotein amine dehydrogenase"/>
    <property type="match status" value="2"/>
</dbReference>
<evidence type="ECO:0000256" key="2">
    <source>
        <dbReference type="ARBA" id="ARBA00022737"/>
    </source>
</evidence>
<dbReference type="InterPro" id="IPR051350">
    <property type="entry name" value="WD_repeat-ST_regulator"/>
</dbReference>
<proteinExistence type="predicted"/>
<keyword evidence="1 3" id="KW-0853">WD repeat</keyword>
<evidence type="ECO:0000256" key="3">
    <source>
        <dbReference type="PROSITE-ProRule" id="PRU00221"/>
    </source>
</evidence>
<dbReference type="GO" id="GO:1990841">
    <property type="term" value="F:promoter-specific chromatin binding"/>
    <property type="evidence" value="ECO:0007669"/>
    <property type="project" value="TreeGrafter"/>
</dbReference>
<dbReference type="InterPro" id="IPR001680">
    <property type="entry name" value="WD40_rpt"/>
</dbReference>
<dbReference type="PROSITE" id="PS50082">
    <property type="entry name" value="WD_REPEATS_2"/>
    <property type="match status" value="2"/>
</dbReference>
<feature type="repeat" description="WD" evidence="3">
    <location>
        <begin position="418"/>
        <end position="451"/>
    </location>
</feature>
<dbReference type="GO" id="GO:0005634">
    <property type="term" value="C:nucleus"/>
    <property type="evidence" value="ECO:0007669"/>
    <property type="project" value="TreeGrafter"/>
</dbReference>
<dbReference type="InterPro" id="IPR019775">
    <property type="entry name" value="WD40_repeat_CS"/>
</dbReference>
<dbReference type="EMBL" id="VCGU01000007">
    <property type="protein sequence ID" value="TRY73968.1"/>
    <property type="molecule type" value="Genomic_DNA"/>
</dbReference>
<dbReference type="PROSITE" id="PS00678">
    <property type="entry name" value="WD_REPEATS_1"/>
    <property type="match status" value="1"/>
</dbReference>
<comment type="caution">
    <text evidence="4">The sequence shown here is derived from an EMBL/GenBank/DDBJ whole genome shotgun (WGS) entry which is preliminary data.</text>
</comment>
<dbReference type="OrthoDB" id="1932312at2759"/>
<dbReference type="Pfam" id="PF00400">
    <property type="entry name" value="WD40"/>
    <property type="match status" value="3"/>
</dbReference>